<evidence type="ECO:0000259" key="2">
    <source>
        <dbReference type="Pfam" id="PF01895"/>
    </source>
</evidence>
<dbReference type="InterPro" id="IPR028366">
    <property type="entry name" value="PhoU"/>
</dbReference>
<dbReference type="EMBL" id="JBHTKJ010000046">
    <property type="protein sequence ID" value="MFD1039767.1"/>
    <property type="molecule type" value="Genomic_DNA"/>
</dbReference>
<dbReference type="Proteomes" id="UP001597040">
    <property type="component" value="Unassembled WGS sequence"/>
</dbReference>
<dbReference type="InterPro" id="IPR038078">
    <property type="entry name" value="PhoU-like_sf"/>
</dbReference>
<dbReference type="Pfam" id="PF01895">
    <property type="entry name" value="PhoU"/>
    <property type="match status" value="2"/>
</dbReference>
<dbReference type="NCBIfam" id="TIGR02135">
    <property type="entry name" value="phoU_full"/>
    <property type="match status" value="1"/>
</dbReference>
<proteinExistence type="inferred from homology"/>
<name>A0ABW3LN41_9BACI</name>
<gene>
    <name evidence="3" type="primary">phoU</name>
    <name evidence="3" type="ORF">ACFQ3N_15375</name>
</gene>
<comment type="function">
    <text evidence="1">Plays a role in the regulation of phosphate uptake.</text>
</comment>
<evidence type="ECO:0000256" key="1">
    <source>
        <dbReference type="PIRNR" id="PIRNR003107"/>
    </source>
</evidence>
<dbReference type="Gene3D" id="1.20.58.220">
    <property type="entry name" value="Phosphate transport system protein phou homolog 2, domain 2"/>
    <property type="match status" value="1"/>
</dbReference>
<comment type="similarity">
    <text evidence="1">Belongs to the PhoU family.</text>
</comment>
<sequence length="219" mass="25235">MVVRENFDEQLDDLKSQLVHLGKLANTAVERSIRALNNQDIELALQIIDDDYKINVLEEEINETATWLIAKEQPLATDLRKLITTLKITTDIERIGDLAVNIAKSVIRIGEKQLMIPVDRIPEMVDITQQMIEKSLLAYYEEDIHKAKEVADTDDHVDQMYGSLIKELLEYMTQNPQHISQVTQLAFICRYLERIADHTTNISEGIIYLVKGKRFDLNQ</sequence>
<keyword evidence="4" id="KW-1185">Reference proteome</keyword>
<comment type="subcellular location">
    <subcellularLocation>
        <location evidence="1">Cytoplasm</location>
    </subcellularLocation>
</comment>
<dbReference type="PANTHER" id="PTHR42930">
    <property type="entry name" value="PHOSPHATE-SPECIFIC TRANSPORT SYSTEM ACCESSORY PROTEIN PHOU"/>
    <property type="match status" value="1"/>
</dbReference>
<keyword evidence="1" id="KW-0813">Transport</keyword>
<evidence type="ECO:0000313" key="4">
    <source>
        <dbReference type="Proteomes" id="UP001597040"/>
    </source>
</evidence>
<reference evidence="4" key="1">
    <citation type="journal article" date="2019" name="Int. J. Syst. Evol. Microbiol.">
        <title>The Global Catalogue of Microorganisms (GCM) 10K type strain sequencing project: providing services to taxonomists for standard genome sequencing and annotation.</title>
        <authorList>
            <consortium name="The Broad Institute Genomics Platform"/>
            <consortium name="The Broad Institute Genome Sequencing Center for Infectious Disease"/>
            <person name="Wu L."/>
            <person name="Ma J."/>
        </authorList>
    </citation>
    <scope>NUCLEOTIDE SEQUENCE [LARGE SCALE GENOMIC DNA]</scope>
    <source>
        <strain evidence="4">CCUG 56754</strain>
    </source>
</reference>
<keyword evidence="1" id="KW-0963">Cytoplasm</keyword>
<comment type="subunit">
    <text evidence="1">Homodimer.</text>
</comment>
<protein>
    <recommendedName>
        <fullName evidence="1">Phosphate-specific transport system accessory protein PhoU</fullName>
    </recommendedName>
</protein>
<dbReference type="PIRSF" id="PIRSF003107">
    <property type="entry name" value="PhoU"/>
    <property type="match status" value="1"/>
</dbReference>
<dbReference type="PANTHER" id="PTHR42930:SF3">
    <property type="entry name" value="PHOSPHATE-SPECIFIC TRANSPORT SYSTEM ACCESSORY PROTEIN PHOU"/>
    <property type="match status" value="1"/>
</dbReference>
<evidence type="ECO:0000313" key="3">
    <source>
        <dbReference type="EMBL" id="MFD1039767.1"/>
    </source>
</evidence>
<dbReference type="RefSeq" id="WP_390363424.1">
    <property type="nucleotide sequence ID" value="NZ_JBHTKJ010000046.1"/>
</dbReference>
<comment type="caution">
    <text evidence="3">The sequence shown here is derived from an EMBL/GenBank/DDBJ whole genome shotgun (WGS) entry which is preliminary data.</text>
</comment>
<accession>A0ABW3LN41</accession>
<feature type="domain" description="PhoU" evidence="2">
    <location>
        <begin position="19"/>
        <end position="106"/>
    </location>
</feature>
<feature type="domain" description="PhoU" evidence="2">
    <location>
        <begin position="121"/>
        <end position="204"/>
    </location>
</feature>
<keyword evidence="1" id="KW-0592">Phosphate transport</keyword>
<organism evidence="3 4">
    <name type="scientific">Virgibacillus byunsanensis</name>
    <dbReference type="NCBI Taxonomy" id="570945"/>
    <lineage>
        <taxon>Bacteria</taxon>
        <taxon>Bacillati</taxon>
        <taxon>Bacillota</taxon>
        <taxon>Bacilli</taxon>
        <taxon>Bacillales</taxon>
        <taxon>Bacillaceae</taxon>
        <taxon>Virgibacillus</taxon>
    </lineage>
</organism>
<dbReference type="InterPro" id="IPR026022">
    <property type="entry name" value="PhoU_dom"/>
</dbReference>
<dbReference type="SUPFAM" id="SSF109755">
    <property type="entry name" value="PhoU-like"/>
    <property type="match status" value="1"/>
</dbReference>